<dbReference type="EMBL" id="JADCUA010000051">
    <property type="protein sequence ID" value="KAH9828651.1"/>
    <property type="molecule type" value="Genomic_DNA"/>
</dbReference>
<comment type="caution">
    <text evidence="1">The sequence shown here is derived from an EMBL/GenBank/DDBJ whole genome shotgun (WGS) entry which is preliminary data.</text>
</comment>
<evidence type="ECO:0000313" key="1">
    <source>
        <dbReference type="EMBL" id="KAH9828651.1"/>
    </source>
</evidence>
<protein>
    <submittedName>
        <fullName evidence="1">Uncharacterized protein</fullName>
    </submittedName>
</protein>
<dbReference type="Proteomes" id="UP000814176">
    <property type="component" value="Unassembled WGS sequence"/>
</dbReference>
<sequence>MQNRDAKSHAALAPILLYRALLGSDAVVSHADTRAFLLGFNLPCADGLTLSKAAQAFTGGPAALVIESYSTQITGYAMLQDSLDILVKHSVLLPVRLIPTADSGPMKLADVLRGFLQRTGIPCCSDSIVSSEPIQITFVGDNDSDYICPTNTQRYCLEQGIVSWQTCFNSGTILTGYLALVPLMDQLCSSTP</sequence>
<name>A0ABQ8JXF3_9APHY</name>
<gene>
    <name evidence="1" type="ORF">C8Q71DRAFT_728529</name>
</gene>
<dbReference type="RefSeq" id="XP_047772322.1">
    <property type="nucleotide sequence ID" value="XM_047921961.1"/>
</dbReference>
<evidence type="ECO:0000313" key="2">
    <source>
        <dbReference type="Proteomes" id="UP000814176"/>
    </source>
</evidence>
<organism evidence="1 2">
    <name type="scientific">Rhodofomes roseus</name>
    <dbReference type="NCBI Taxonomy" id="34475"/>
    <lineage>
        <taxon>Eukaryota</taxon>
        <taxon>Fungi</taxon>
        <taxon>Dikarya</taxon>
        <taxon>Basidiomycota</taxon>
        <taxon>Agaricomycotina</taxon>
        <taxon>Agaricomycetes</taxon>
        <taxon>Polyporales</taxon>
        <taxon>Rhodofomes</taxon>
    </lineage>
</organism>
<proteinExistence type="predicted"/>
<dbReference type="GeneID" id="72002693"/>
<accession>A0ABQ8JXF3</accession>
<keyword evidence="2" id="KW-1185">Reference proteome</keyword>
<reference evidence="1 2" key="1">
    <citation type="journal article" date="2021" name="Environ. Microbiol.">
        <title>Gene family expansions and transcriptome signatures uncover fungal adaptations to wood decay.</title>
        <authorList>
            <person name="Hage H."/>
            <person name="Miyauchi S."/>
            <person name="Viragh M."/>
            <person name="Drula E."/>
            <person name="Min B."/>
            <person name="Chaduli D."/>
            <person name="Navarro D."/>
            <person name="Favel A."/>
            <person name="Norest M."/>
            <person name="Lesage-Meessen L."/>
            <person name="Balint B."/>
            <person name="Merenyi Z."/>
            <person name="de Eugenio L."/>
            <person name="Morin E."/>
            <person name="Martinez A.T."/>
            <person name="Baldrian P."/>
            <person name="Stursova M."/>
            <person name="Martinez M.J."/>
            <person name="Novotny C."/>
            <person name="Magnuson J.K."/>
            <person name="Spatafora J.W."/>
            <person name="Maurice S."/>
            <person name="Pangilinan J."/>
            <person name="Andreopoulos W."/>
            <person name="LaButti K."/>
            <person name="Hundley H."/>
            <person name="Na H."/>
            <person name="Kuo A."/>
            <person name="Barry K."/>
            <person name="Lipzen A."/>
            <person name="Henrissat B."/>
            <person name="Riley R."/>
            <person name="Ahrendt S."/>
            <person name="Nagy L.G."/>
            <person name="Grigoriev I.V."/>
            <person name="Martin F."/>
            <person name="Rosso M.N."/>
        </authorList>
    </citation>
    <scope>NUCLEOTIDE SEQUENCE [LARGE SCALE GENOMIC DNA]</scope>
    <source>
        <strain evidence="1 2">CIRM-BRFM 1785</strain>
    </source>
</reference>